<evidence type="ECO:0000256" key="9">
    <source>
        <dbReference type="NCBIfam" id="TIGR00222"/>
    </source>
</evidence>
<feature type="binding site" evidence="12">
    <location>
        <position position="21"/>
    </location>
    <ligand>
        <name>Mg(2+)</name>
        <dbReference type="ChEBI" id="CHEBI:18420"/>
    </ligand>
</feature>
<dbReference type="GO" id="GO:0015940">
    <property type="term" value="P:pantothenate biosynthetic process"/>
    <property type="evidence" value="ECO:0007669"/>
    <property type="project" value="UniProtKB-UniRule"/>
</dbReference>
<evidence type="ECO:0000256" key="5">
    <source>
        <dbReference type="ARBA" id="ARBA00022655"/>
    </source>
</evidence>
<feature type="binding site" evidence="12">
    <location>
        <position position="60"/>
    </location>
    <ligand>
        <name>Mg(2+)</name>
        <dbReference type="ChEBI" id="CHEBI:18420"/>
    </ligand>
</feature>
<feature type="active site" description="Proton acceptor" evidence="10">
    <location>
        <position position="159"/>
    </location>
</feature>
<feature type="non-terminal residue" evidence="13">
    <location>
        <position position="1"/>
    </location>
</feature>
<evidence type="ECO:0000256" key="1">
    <source>
        <dbReference type="ARBA" id="ARBA00005033"/>
    </source>
</evidence>
<dbReference type="GO" id="GO:0000287">
    <property type="term" value="F:magnesium ion binding"/>
    <property type="evidence" value="ECO:0007669"/>
    <property type="project" value="TreeGrafter"/>
</dbReference>
<dbReference type="SUPFAM" id="SSF51621">
    <property type="entry name" value="Phosphoenolpyruvate/pyruvate domain"/>
    <property type="match status" value="1"/>
</dbReference>
<dbReference type="Pfam" id="PF02548">
    <property type="entry name" value="Pantoate_transf"/>
    <property type="match status" value="1"/>
</dbReference>
<organism evidence="13 14">
    <name type="scientific">Candidatus Desulfolinea nitratireducens</name>
    <dbReference type="NCBI Taxonomy" id="2841698"/>
    <lineage>
        <taxon>Bacteria</taxon>
        <taxon>Bacillati</taxon>
        <taxon>Chloroflexota</taxon>
        <taxon>Anaerolineae</taxon>
        <taxon>Anaerolineales</taxon>
        <taxon>Anaerolineales incertae sedis</taxon>
        <taxon>Candidatus Desulfolinea</taxon>
    </lineage>
</organism>
<feature type="binding site" evidence="12">
    <location>
        <position position="92"/>
    </location>
    <ligand>
        <name>Mg(2+)</name>
        <dbReference type="ChEBI" id="CHEBI:18420"/>
    </ligand>
</feature>
<dbReference type="CDD" id="cd06557">
    <property type="entry name" value="KPHMT-like"/>
    <property type="match status" value="1"/>
</dbReference>
<evidence type="ECO:0000256" key="4">
    <source>
        <dbReference type="ARBA" id="ARBA00012618"/>
    </source>
</evidence>
<dbReference type="InterPro" id="IPR015813">
    <property type="entry name" value="Pyrv/PenolPyrv_kinase-like_dom"/>
</dbReference>
<comment type="pathway">
    <text evidence="1">Cofactor biosynthesis; (R)-pantothenate biosynthesis; (R)-pantoate from 3-methyl-2-oxobutanoate: step 1/2.</text>
</comment>
<evidence type="ECO:0000256" key="6">
    <source>
        <dbReference type="ARBA" id="ARBA00022679"/>
    </source>
</evidence>
<feature type="binding site" evidence="11">
    <location>
        <begin position="21"/>
        <end position="22"/>
    </location>
    <ligand>
        <name>3-methyl-2-oxobutanoate</name>
        <dbReference type="ChEBI" id="CHEBI:11851"/>
    </ligand>
</feature>
<comment type="cofactor">
    <cofactor evidence="12">
        <name>Mg(2+)</name>
        <dbReference type="ChEBI" id="CHEBI:18420"/>
    </cofactor>
    <text evidence="12">Binds 1 Mg(2+) ion per subunit.</text>
</comment>
<dbReference type="Proteomes" id="UP000614469">
    <property type="component" value="Unassembled WGS sequence"/>
</dbReference>
<reference evidence="13 14" key="1">
    <citation type="submission" date="2020-08" db="EMBL/GenBank/DDBJ databases">
        <title>Bridging the membrane lipid divide: bacteria of the FCB group superphylum have the potential to synthesize archaeal ether lipids.</title>
        <authorList>
            <person name="Villanueva L."/>
            <person name="Von Meijenfeldt F.A.B."/>
            <person name="Westbye A.B."/>
            <person name="Yadav S."/>
            <person name="Hopmans E.C."/>
            <person name="Dutilh B.E."/>
            <person name="Sinninghe Damste J.S."/>
        </authorList>
    </citation>
    <scope>NUCLEOTIDE SEQUENCE [LARGE SCALE GENOMIC DNA]</scope>
    <source>
        <strain evidence="13">NIOZ-UU36</strain>
    </source>
</reference>
<evidence type="ECO:0000256" key="7">
    <source>
        <dbReference type="ARBA" id="ARBA00056497"/>
    </source>
</evidence>
<dbReference type="EC" id="2.1.2.11" evidence="4 9"/>
<sequence length="258" mass="28170">YDYPTAYLQEQAGIEMILVGDSLGMTMLGYDSTLPVTMDDMVRHTSAVRRGAPTVFIIGDMPYMSYQPSVETAIRNAGRFMSETGCDAIKLEGGAAMADRIKGITDAGIPAIGHLGLTPQSVSALGGFKVQGKDAILAKTIIDDAKALEKAGAFAILLEMVPDRICKIITERAEDCIIMSLGSGPDAHGQLLIYHDMFGLYPKFKPKMAKVFGNAGEVILNGLKSYHDEVIDKIFPARENWFGMKDDEYDELMKMLDK</sequence>
<dbReference type="UniPathway" id="UPA00028">
    <property type="reaction ID" value="UER00003"/>
</dbReference>
<dbReference type="PANTHER" id="PTHR20881:SF0">
    <property type="entry name" value="3-METHYL-2-OXOBUTANOATE HYDROXYMETHYLTRANSFERASE"/>
    <property type="match status" value="1"/>
</dbReference>
<dbReference type="FunFam" id="3.20.20.60:FF:000003">
    <property type="entry name" value="3-methyl-2-oxobutanoate hydroxymethyltransferase"/>
    <property type="match status" value="1"/>
</dbReference>
<proteinExistence type="inferred from homology"/>
<dbReference type="InterPro" id="IPR003700">
    <property type="entry name" value="Pantoate_hydroxy_MeTrfase"/>
</dbReference>
<evidence type="ECO:0000313" key="14">
    <source>
        <dbReference type="Proteomes" id="UP000614469"/>
    </source>
</evidence>
<dbReference type="PANTHER" id="PTHR20881">
    <property type="entry name" value="3-METHYL-2-OXOBUTANOATE HYDROXYMETHYLTRANSFERASE"/>
    <property type="match status" value="1"/>
</dbReference>
<evidence type="ECO:0000256" key="11">
    <source>
        <dbReference type="PIRSR" id="PIRSR000388-2"/>
    </source>
</evidence>
<feature type="binding site" evidence="11">
    <location>
        <position position="60"/>
    </location>
    <ligand>
        <name>3-methyl-2-oxobutanoate</name>
        <dbReference type="ChEBI" id="CHEBI:11851"/>
    </ligand>
</feature>
<protein>
    <recommendedName>
        <fullName evidence="8 9">3-methyl-2-oxobutanoate hydroxymethyltransferase</fullName>
        <ecNumber evidence="4 9">2.1.2.11</ecNumber>
    </recommendedName>
</protein>
<dbReference type="AlphaFoldDB" id="A0A8J6NK49"/>
<comment type="subunit">
    <text evidence="3">Homodecamer; pentamer of dimers.</text>
</comment>
<evidence type="ECO:0000256" key="10">
    <source>
        <dbReference type="PIRSR" id="PIRSR000388-1"/>
    </source>
</evidence>
<evidence type="ECO:0000256" key="3">
    <source>
        <dbReference type="ARBA" id="ARBA00011424"/>
    </source>
</evidence>
<accession>A0A8J6NK49</accession>
<dbReference type="NCBIfam" id="NF001452">
    <property type="entry name" value="PRK00311.1"/>
    <property type="match status" value="1"/>
</dbReference>
<comment type="function">
    <text evidence="7">Catalyzes the reversible reaction in which hydroxymethyl group from 5,10-methylenetetrahydrofolate is transferred onto alpha-ketoisovalerate to form ketopantoate.</text>
</comment>
<gene>
    <name evidence="13" type="primary">panB</name>
    <name evidence="13" type="ORF">H8E29_08695</name>
</gene>
<keyword evidence="12" id="KW-0479">Metal-binding</keyword>
<dbReference type="PIRSF" id="PIRSF000388">
    <property type="entry name" value="Pantoate_hydroxy_MeTrfase"/>
    <property type="match status" value="1"/>
</dbReference>
<dbReference type="NCBIfam" id="TIGR00222">
    <property type="entry name" value="panB"/>
    <property type="match status" value="1"/>
</dbReference>
<dbReference type="HAMAP" id="MF_00156">
    <property type="entry name" value="PanB"/>
    <property type="match status" value="1"/>
</dbReference>
<feature type="binding site" evidence="11">
    <location>
        <position position="90"/>
    </location>
    <ligand>
        <name>3-methyl-2-oxobutanoate</name>
        <dbReference type="ChEBI" id="CHEBI:11851"/>
    </ligand>
</feature>
<comment type="similarity">
    <text evidence="2">Belongs to the PanB family.</text>
</comment>
<evidence type="ECO:0000313" key="13">
    <source>
        <dbReference type="EMBL" id="MBC8335327.1"/>
    </source>
</evidence>
<keyword evidence="6 13" id="KW-0808">Transferase</keyword>
<dbReference type="EMBL" id="JACNJN010000104">
    <property type="protein sequence ID" value="MBC8335327.1"/>
    <property type="molecule type" value="Genomic_DNA"/>
</dbReference>
<evidence type="ECO:0000256" key="12">
    <source>
        <dbReference type="PIRSR" id="PIRSR000388-3"/>
    </source>
</evidence>
<dbReference type="Gene3D" id="3.20.20.60">
    <property type="entry name" value="Phosphoenolpyruvate-binding domains"/>
    <property type="match status" value="1"/>
</dbReference>
<comment type="caution">
    <text evidence="13">The sequence shown here is derived from an EMBL/GenBank/DDBJ whole genome shotgun (WGS) entry which is preliminary data.</text>
</comment>
<dbReference type="GO" id="GO:0005737">
    <property type="term" value="C:cytoplasm"/>
    <property type="evidence" value="ECO:0007669"/>
    <property type="project" value="TreeGrafter"/>
</dbReference>
<evidence type="ECO:0000256" key="2">
    <source>
        <dbReference type="ARBA" id="ARBA00008676"/>
    </source>
</evidence>
<dbReference type="GO" id="GO:0003864">
    <property type="term" value="F:3-methyl-2-oxobutanoate hydroxymethyltransferase activity"/>
    <property type="evidence" value="ECO:0007669"/>
    <property type="project" value="UniProtKB-UniRule"/>
</dbReference>
<dbReference type="InterPro" id="IPR040442">
    <property type="entry name" value="Pyrv_kinase-like_dom_sf"/>
</dbReference>
<name>A0A8J6NK49_9CHLR</name>
<keyword evidence="12" id="KW-0460">Magnesium</keyword>
<evidence type="ECO:0000256" key="8">
    <source>
        <dbReference type="ARBA" id="ARBA00071315"/>
    </source>
</evidence>
<keyword evidence="5" id="KW-0566">Pantothenate biosynthesis</keyword>